<feature type="transmembrane region" description="Helical" evidence="1">
    <location>
        <begin position="69"/>
        <end position="85"/>
    </location>
</feature>
<feature type="transmembrane region" description="Helical" evidence="1">
    <location>
        <begin position="20"/>
        <end position="37"/>
    </location>
</feature>
<keyword evidence="1" id="KW-0812">Transmembrane</keyword>
<dbReference type="RefSeq" id="WP_386719223.1">
    <property type="nucleotide sequence ID" value="NZ_JBHRSZ010000004.1"/>
</dbReference>
<dbReference type="Proteomes" id="UP001595476">
    <property type="component" value="Unassembled WGS sequence"/>
</dbReference>
<protein>
    <submittedName>
        <fullName evidence="2">Uncharacterized protein</fullName>
    </submittedName>
</protein>
<accession>A0ABV7HB46</accession>
<sequence>MENLFTQIANSDPFTSGAWMLYWFSAIGMVLASWILVRKLKHFAVKSVLMALVVFICFAMAKIEFESGVVLWIPAIPFFGVDFAFQGKKYFEQLLPYLVASGVISLLLCVVTGALGRWLLSFKDNKSPKEQAQGSE</sequence>
<gene>
    <name evidence="2" type="ORF">ACFOEK_08650</name>
</gene>
<name>A0ABV7HB46_9GAMM</name>
<dbReference type="EMBL" id="JBHRSZ010000004">
    <property type="protein sequence ID" value="MFC3151095.1"/>
    <property type="molecule type" value="Genomic_DNA"/>
</dbReference>
<feature type="transmembrane region" description="Helical" evidence="1">
    <location>
        <begin position="44"/>
        <end position="63"/>
    </location>
</feature>
<proteinExistence type="predicted"/>
<feature type="transmembrane region" description="Helical" evidence="1">
    <location>
        <begin position="97"/>
        <end position="120"/>
    </location>
</feature>
<keyword evidence="1" id="KW-0472">Membrane</keyword>
<evidence type="ECO:0000313" key="2">
    <source>
        <dbReference type="EMBL" id="MFC3151095.1"/>
    </source>
</evidence>
<organism evidence="2 3">
    <name type="scientific">Litoribrevibacter euphylliae</name>
    <dbReference type="NCBI Taxonomy" id="1834034"/>
    <lineage>
        <taxon>Bacteria</taxon>
        <taxon>Pseudomonadati</taxon>
        <taxon>Pseudomonadota</taxon>
        <taxon>Gammaproteobacteria</taxon>
        <taxon>Oceanospirillales</taxon>
        <taxon>Oceanospirillaceae</taxon>
        <taxon>Litoribrevibacter</taxon>
    </lineage>
</organism>
<evidence type="ECO:0000313" key="3">
    <source>
        <dbReference type="Proteomes" id="UP001595476"/>
    </source>
</evidence>
<keyword evidence="1" id="KW-1133">Transmembrane helix</keyword>
<keyword evidence="3" id="KW-1185">Reference proteome</keyword>
<comment type="caution">
    <text evidence="2">The sequence shown here is derived from an EMBL/GenBank/DDBJ whole genome shotgun (WGS) entry which is preliminary data.</text>
</comment>
<reference evidence="3" key="1">
    <citation type="journal article" date="2019" name="Int. J. Syst. Evol. Microbiol.">
        <title>The Global Catalogue of Microorganisms (GCM) 10K type strain sequencing project: providing services to taxonomists for standard genome sequencing and annotation.</title>
        <authorList>
            <consortium name="The Broad Institute Genomics Platform"/>
            <consortium name="The Broad Institute Genome Sequencing Center for Infectious Disease"/>
            <person name="Wu L."/>
            <person name="Ma J."/>
        </authorList>
    </citation>
    <scope>NUCLEOTIDE SEQUENCE [LARGE SCALE GENOMIC DNA]</scope>
    <source>
        <strain evidence="3">KCTC 52438</strain>
    </source>
</reference>
<evidence type="ECO:0000256" key="1">
    <source>
        <dbReference type="SAM" id="Phobius"/>
    </source>
</evidence>